<keyword evidence="2" id="KW-0472">Membrane</keyword>
<dbReference type="InterPro" id="IPR012910">
    <property type="entry name" value="Plug_dom"/>
</dbReference>
<dbReference type="EMBL" id="SHBE01000002">
    <property type="protein sequence ID" value="RZO26864.1"/>
    <property type="molecule type" value="Genomic_DNA"/>
</dbReference>
<comment type="caution">
    <text evidence="6">The sequence shown here is derived from an EMBL/GenBank/DDBJ whole genome shotgun (WGS) entry which is preliminary data.</text>
</comment>
<dbReference type="InterPro" id="IPR036942">
    <property type="entry name" value="Beta-barrel_TonB_sf"/>
</dbReference>
<dbReference type="SUPFAM" id="SSF56935">
    <property type="entry name" value="Porins"/>
    <property type="match status" value="1"/>
</dbReference>
<dbReference type="PANTHER" id="PTHR47234">
    <property type="match status" value="1"/>
</dbReference>
<comment type="subcellular location">
    <subcellularLocation>
        <location evidence="1">Cell outer membrane</location>
    </subcellularLocation>
</comment>
<dbReference type="Proteomes" id="UP000315825">
    <property type="component" value="Unassembled WGS sequence"/>
</dbReference>
<organism evidence="6 7">
    <name type="scientific">SAR86 cluster bacterium</name>
    <dbReference type="NCBI Taxonomy" id="2030880"/>
    <lineage>
        <taxon>Bacteria</taxon>
        <taxon>Pseudomonadati</taxon>
        <taxon>Pseudomonadota</taxon>
        <taxon>Gammaproteobacteria</taxon>
        <taxon>SAR86 cluster</taxon>
    </lineage>
</organism>
<dbReference type="Gene3D" id="2.40.170.20">
    <property type="entry name" value="TonB-dependent receptor, beta-barrel domain"/>
    <property type="match status" value="1"/>
</dbReference>
<evidence type="ECO:0000256" key="2">
    <source>
        <dbReference type="ARBA" id="ARBA00023136"/>
    </source>
</evidence>
<evidence type="ECO:0000256" key="1">
    <source>
        <dbReference type="ARBA" id="ARBA00004442"/>
    </source>
</evidence>
<feature type="domain" description="TonB-dependent receptor plug" evidence="5">
    <location>
        <begin position="52"/>
        <end position="172"/>
    </location>
</feature>
<evidence type="ECO:0000313" key="7">
    <source>
        <dbReference type="Proteomes" id="UP000315825"/>
    </source>
</evidence>
<name>A0A520N059_9GAMM</name>
<dbReference type="Gene3D" id="2.170.130.10">
    <property type="entry name" value="TonB-dependent receptor, plug domain"/>
    <property type="match status" value="1"/>
</dbReference>
<gene>
    <name evidence="6" type="ORF">EVA92_01555</name>
</gene>
<proteinExistence type="predicted"/>
<protein>
    <recommendedName>
        <fullName evidence="5">TonB-dependent receptor plug domain-containing protein</fullName>
    </recommendedName>
</protein>
<dbReference type="AlphaFoldDB" id="A0A520N059"/>
<evidence type="ECO:0000256" key="3">
    <source>
        <dbReference type="ARBA" id="ARBA00023237"/>
    </source>
</evidence>
<dbReference type="Pfam" id="PF07715">
    <property type="entry name" value="Plug"/>
    <property type="match status" value="1"/>
</dbReference>
<dbReference type="GO" id="GO:0009279">
    <property type="term" value="C:cell outer membrane"/>
    <property type="evidence" value="ECO:0007669"/>
    <property type="project" value="UniProtKB-SubCell"/>
</dbReference>
<feature type="chain" id="PRO_5021967691" description="TonB-dependent receptor plug domain-containing protein" evidence="4">
    <location>
        <begin position="26"/>
        <end position="1058"/>
    </location>
</feature>
<dbReference type="PANTHER" id="PTHR47234:SF2">
    <property type="entry name" value="TONB-DEPENDENT RECEPTOR"/>
    <property type="match status" value="1"/>
</dbReference>
<evidence type="ECO:0000256" key="4">
    <source>
        <dbReference type="SAM" id="SignalP"/>
    </source>
</evidence>
<feature type="signal peptide" evidence="4">
    <location>
        <begin position="1"/>
        <end position="25"/>
    </location>
</feature>
<evidence type="ECO:0000259" key="5">
    <source>
        <dbReference type="Pfam" id="PF07715"/>
    </source>
</evidence>
<keyword evidence="4" id="KW-0732">Signal</keyword>
<keyword evidence="3" id="KW-0998">Cell outer membrane</keyword>
<dbReference type="InterPro" id="IPR037066">
    <property type="entry name" value="Plug_dom_sf"/>
</dbReference>
<sequence length="1058" mass="115643">MSMFYKNALRCTLFLLLFSSPYMFSQEDAADDSAEDVEEIVVTGSRIKRSNFETNAPVTVITAEDIENRGYTKAAEALFALPFVGIGASNFGDSQYDGSEDVGQNIGDSFGLGAQRTLTLVNGKRFVSGNSAIGGLGSAVDTNNIPNALIERVEVKSVGGAAVYGADAVAGVINFILKEDYEGLEFSYDYNSLLADFEGAEEAFRSLMGFNSADGRGNFVLSLEMSKTPRIDETMLPYRQNYLYRTTLLDAAYSGQSGFYENYTLYGLSKNGFATCGSTVLYNRGAGLCDDGFAYEFDNDGNLTQAVPGLKTGNAVWSVGGAGLYLDQYGSFSNSYDRYNVSSFYTYDISDNVKFKTEIYSSQFETFPTVTQPQYQSGLFGGTAQPPFLPLDYPYFSQQARDTLAGLTVDGEAIEGVYLQWAPLSWVPRPTNASSTSSFNFSLEGALALLGSEFDWEVGYSFGKSKVLATEVDYIDGRFFAAIDVGINPATGLIDCRFNYESNYRNRIMPTVYGNQAVDGGLLLGSPGDCVPVQPFGYYTPSQEQLDYVTANIFSNNEINQIVRFGNVQGALFGLPAGDVLGLVGFESRKESVDYKVDGGSKAQVYRSGYSADVSGAFNTSDVYFELFVPVLGNGFGELSLGGVSLLKGVDLEYSYRELDNSLAGVDEADNLGLNLRINDDLRLRLNQQNAVRAPSMGELFQPVVATGSFVNDPCDQSFIDAGPNPAVRRANCLADAASYNVDITNWESFAKNASVQGRSGGNINLANEAAEAQGYGLIFQPSFVPGELSLAIDKIVIDISDAITSYTPTQIMNACYDSTSFPNNPFCGQFFRGSDFQLLRGAGEVAYIAGQVNAAVFEYESTISELNYFNSVSDFANFAFGWLGADLADKYGEFNLNVKHIYNEKDLFSATGTDINDNTGEFGNNARNQFYTQLQHYYGPFMSYVDVFYYGEGKFDNDWDYNEQPDKYVNTLNGTYLPNHIDGWYMVNAGLNIDASEYGLDGLVLRFRVNNLLDWEATSVWHRNQLRDGGTGANYGSASGEGGVIGQRLSFGFNYKF</sequence>
<reference evidence="6 7" key="1">
    <citation type="submission" date="2019-02" db="EMBL/GenBank/DDBJ databases">
        <title>Prokaryotic population dynamics and viral predation in marine succession experiment using metagenomics: the confinement effect.</title>
        <authorList>
            <person name="Haro-Moreno J.M."/>
            <person name="Rodriguez-Valera F."/>
            <person name="Lopez-Perez M."/>
        </authorList>
    </citation>
    <scope>NUCLEOTIDE SEQUENCE [LARGE SCALE GENOMIC DNA]</scope>
    <source>
        <strain evidence="6">MED-G159</strain>
    </source>
</reference>
<accession>A0A520N059</accession>
<evidence type="ECO:0000313" key="6">
    <source>
        <dbReference type="EMBL" id="RZO26864.1"/>
    </source>
</evidence>